<proteinExistence type="inferred from homology"/>
<dbReference type="PIRSF" id="PIRSF001439">
    <property type="entry name" value="CryM"/>
    <property type="match status" value="1"/>
</dbReference>
<evidence type="ECO:0000256" key="1">
    <source>
        <dbReference type="ARBA" id="ARBA00008903"/>
    </source>
</evidence>
<dbReference type="Gene3D" id="3.30.1780.10">
    <property type="entry name" value="ornithine cyclodeaminase, domain 1"/>
    <property type="match status" value="1"/>
</dbReference>
<dbReference type="GO" id="GO:0005737">
    <property type="term" value="C:cytoplasm"/>
    <property type="evidence" value="ECO:0007669"/>
    <property type="project" value="TreeGrafter"/>
</dbReference>
<evidence type="ECO:0000313" key="2">
    <source>
        <dbReference type="EMBL" id="KAI5062730.1"/>
    </source>
</evidence>
<dbReference type="Proteomes" id="UP000886520">
    <property type="component" value="Chromosome 22"/>
</dbReference>
<name>A0A9D4U7U1_ADICA</name>
<gene>
    <name evidence="2" type="ORF">GOP47_0023269</name>
</gene>
<dbReference type="AlphaFoldDB" id="A0A9D4U7U1"/>
<comment type="caution">
    <text evidence="2">The sequence shown here is derived from an EMBL/GenBank/DDBJ whole genome shotgun (WGS) entry which is preliminary data.</text>
</comment>
<evidence type="ECO:0000313" key="3">
    <source>
        <dbReference type="Proteomes" id="UP000886520"/>
    </source>
</evidence>
<dbReference type="FunFam" id="3.40.50.720:FF:000311">
    <property type="entry name" value="Ornithine cyclodeaminase"/>
    <property type="match status" value="1"/>
</dbReference>
<dbReference type="InterPro" id="IPR003462">
    <property type="entry name" value="ODC_Mu_crystall"/>
</dbReference>
<dbReference type="PANTHER" id="PTHR13812">
    <property type="entry name" value="KETIMINE REDUCTASE MU-CRYSTALLIN"/>
    <property type="match status" value="1"/>
</dbReference>
<comment type="similarity">
    <text evidence="1">Belongs to the ornithine cyclodeaminase/mu-crystallin family.</text>
</comment>
<reference evidence="2" key="1">
    <citation type="submission" date="2021-01" db="EMBL/GenBank/DDBJ databases">
        <title>Adiantum capillus-veneris genome.</title>
        <authorList>
            <person name="Fang Y."/>
            <person name="Liao Q."/>
        </authorList>
    </citation>
    <scope>NUCLEOTIDE SEQUENCE</scope>
    <source>
        <strain evidence="2">H3</strain>
        <tissue evidence="2">Leaf</tissue>
    </source>
</reference>
<keyword evidence="3" id="KW-1185">Reference proteome</keyword>
<dbReference type="InterPro" id="IPR023401">
    <property type="entry name" value="ODC_N"/>
</dbReference>
<dbReference type="Gene3D" id="3.40.50.720">
    <property type="entry name" value="NAD(P)-binding Rossmann-like Domain"/>
    <property type="match status" value="1"/>
</dbReference>
<dbReference type="GO" id="GO:0019752">
    <property type="term" value="P:carboxylic acid metabolic process"/>
    <property type="evidence" value="ECO:0007669"/>
    <property type="project" value="UniProtKB-ARBA"/>
</dbReference>
<organism evidence="2 3">
    <name type="scientific">Adiantum capillus-veneris</name>
    <name type="common">Maidenhair fern</name>
    <dbReference type="NCBI Taxonomy" id="13818"/>
    <lineage>
        <taxon>Eukaryota</taxon>
        <taxon>Viridiplantae</taxon>
        <taxon>Streptophyta</taxon>
        <taxon>Embryophyta</taxon>
        <taxon>Tracheophyta</taxon>
        <taxon>Polypodiopsida</taxon>
        <taxon>Polypodiidae</taxon>
        <taxon>Polypodiales</taxon>
        <taxon>Pteridineae</taxon>
        <taxon>Pteridaceae</taxon>
        <taxon>Vittarioideae</taxon>
        <taxon>Adiantum</taxon>
    </lineage>
</organism>
<dbReference type="Pfam" id="PF02423">
    <property type="entry name" value="OCD_Mu_crystall"/>
    <property type="match status" value="1"/>
</dbReference>
<dbReference type="PANTHER" id="PTHR13812:SF19">
    <property type="entry name" value="KETIMINE REDUCTASE MU-CRYSTALLIN"/>
    <property type="match status" value="1"/>
</dbReference>
<dbReference type="GO" id="GO:0016491">
    <property type="term" value="F:oxidoreductase activity"/>
    <property type="evidence" value="ECO:0007669"/>
    <property type="project" value="UniProtKB-ARBA"/>
</dbReference>
<evidence type="ECO:0008006" key="4">
    <source>
        <dbReference type="Google" id="ProtNLM"/>
    </source>
</evidence>
<dbReference type="SUPFAM" id="SSF51735">
    <property type="entry name" value="NAD(P)-binding Rossmann-fold domains"/>
    <property type="match status" value="1"/>
</dbReference>
<dbReference type="EMBL" id="JABFUD020000022">
    <property type="protein sequence ID" value="KAI5062730.1"/>
    <property type="molecule type" value="Genomic_DNA"/>
</dbReference>
<dbReference type="OrthoDB" id="41492at2759"/>
<dbReference type="NCBIfam" id="NF004793">
    <property type="entry name" value="PRK06141.1"/>
    <property type="match status" value="1"/>
</dbReference>
<accession>A0A9D4U7U1</accession>
<dbReference type="InterPro" id="IPR036291">
    <property type="entry name" value="NAD(P)-bd_dom_sf"/>
</dbReference>
<protein>
    <recommendedName>
        <fullName evidence="4">Ornithine cyclodeaminase</fullName>
    </recommendedName>
</protein>
<sequence length="347" mass="36893">MEGPRYVDAAQISSLLSYAALIDHLRLAFKNADTISAPPRLHYTLPCSSSSSSSSSSSPSASPTLLLMPAWPSAPCSSSSSYLGVKLVTVFPHNASQNLPSVSASYLLSSALTGLPLAFLDGKELTLWRTACVSALASQYLSRSDARILLMVGAGALAPHLIKAHCAARPLIQTIFIWNRTHSRAQALAQALGDELMSSKCENLQDDSDAASSKIVSACTDLEAVTRNADIICCATLSEKPLVQGSWLKPGTHLDLVGSFAPNMRECDEDAIRQATVVMDTPEALQEAGELVGHVDVATGTLSELIRGEKQGRLHTDTSFTVFKSVGCALVDLAAAQLVYEKLQYGR</sequence>